<dbReference type="Pfam" id="PF17820">
    <property type="entry name" value="PDZ_6"/>
    <property type="match status" value="1"/>
</dbReference>
<dbReference type="SMART" id="SM00228">
    <property type="entry name" value="PDZ"/>
    <property type="match status" value="1"/>
</dbReference>
<keyword evidence="4" id="KW-1185">Reference proteome</keyword>
<protein>
    <recommendedName>
        <fullName evidence="2">PDZ domain-containing protein</fullName>
    </recommendedName>
</protein>
<reference evidence="3" key="2">
    <citation type="submission" date="2023-05" db="EMBL/GenBank/DDBJ databases">
        <authorList>
            <person name="Schelkunov M.I."/>
        </authorList>
    </citation>
    <scope>NUCLEOTIDE SEQUENCE</scope>
    <source>
        <strain evidence="3">Hsosn_3</strain>
        <tissue evidence="3">Leaf</tissue>
    </source>
</reference>
<sequence length="246" mass="27152">MSSKQGGKAKPLKAPKAEKKEYDEDDLAKLQKKKEEEKALKELKAKAQQKGAFGGDKSSFVSSVWYRSNLALKDLKAKAQQKALLEALLVCGDGGPLVNHSGEVIGIIYDNLGSTPFMPIHIAFKWWEHFKTFGKHCRPSLGIEATNFYTARVNELFPNVCNGVLVEKVVEGSSADLAGLCVEDVIFECGGKNVRSFLEFFDIIWDKVGDTVNLVVVRQGNVQPVHLTMLVEDTGPSGINRWPNQT</sequence>
<dbReference type="InterPro" id="IPR015157">
    <property type="entry name" value="TMA7"/>
</dbReference>
<dbReference type="EMBL" id="JAUIZM010000009">
    <property type="protein sequence ID" value="KAK1362944.1"/>
    <property type="molecule type" value="Genomic_DNA"/>
</dbReference>
<dbReference type="PANTHER" id="PTHR47389">
    <property type="entry name" value="OS09G0436400 PROTEIN"/>
    <property type="match status" value="1"/>
</dbReference>
<dbReference type="SUPFAM" id="SSF50156">
    <property type="entry name" value="PDZ domain-like"/>
    <property type="match status" value="1"/>
</dbReference>
<feature type="compositionally biased region" description="Basic and acidic residues" evidence="1">
    <location>
        <begin position="15"/>
        <end position="28"/>
    </location>
</feature>
<accession>A0AAD8M7V9</accession>
<evidence type="ECO:0000259" key="2">
    <source>
        <dbReference type="SMART" id="SM00228"/>
    </source>
</evidence>
<dbReference type="InterPro" id="IPR041489">
    <property type="entry name" value="PDZ_6"/>
</dbReference>
<comment type="caution">
    <text evidence="3">The sequence shown here is derived from an EMBL/GenBank/DDBJ whole genome shotgun (WGS) entry which is preliminary data.</text>
</comment>
<dbReference type="InterPro" id="IPR001478">
    <property type="entry name" value="PDZ"/>
</dbReference>
<dbReference type="Proteomes" id="UP001237642">
    <property type="component" value="Unassembled WGS sequence"/>
</dbReference>
<name>A0AAD8M7V9_9APIA</name>
<feature type="region of interest" description="Disordered" evidence="1">
    <location>
        <begin position="1"/>
        <end position="28"/>
    </location>
</feature>
<dbReference type="InterPro" id="IPR036034">
    <property type="entry name" value="PDZ_sf"/>
</dbReference>
<dbReference type="Pfam" id="PF09072">
    <property type="entry name" value="TMA7"/>
    <property type="match status" value="1"/>
</dbReference>
<reference evidence="3" key="1">
    <citation type="submission" date="2023-02" db="EMBL/GenBank/DDBJ databases">
        <title>Genome of toxic invasive species Heracleum sosnowskyi carries increased number of genes despite the absence of recent whole-genome duplications.</title>
        <authorList>
            <person name="Schelkunov M."/>
            <person name="Shtratnikova V."/>
            <person name="Makarenko M."/>
            <person name="Klepikova A."/>
            <person name="Omelchenko D."/>
            <person name="Novikova G."/>
            <person name="Obukhova E."/>
            <person name="Bogdanov V."/>
            <person name="Penin A."/>
            <person name="Logacheva M."/>
        </authorList>
    </citation>
    <scope>NUCLEOTIDE SEQUENCE</scope>
    <source>
        <strain evidence="3">Hsosn_3</strain>
        <tissue evidence="3">Leaf</tissue>
    </source>
</reference>
<evidence type="ECO:0000256" key="1">
    <source>
        <dbReference type="SAM" id="MobiDB-lite"/>
    </source>
</evidence>
<evidence type="ECO:0000313" key="3">
    <source>
        <dbReference type="EMBL" id="KAK1362944.1"/>
    </source>
</evidence>
<evidence type="ECO:0000313" key="4">
    <source>
        <dbReference type="Proteomes" id="UP001237642"/>
    </source>
</evidence>
<gene>
    <name evidence="3" type="ORF">POM88_038505</name>
</gene>
<dbReference type="Gene3D" id="2.30.42.10">
    <property type="match status" value="1"/>
</dbReference>
<proteinExistence type="predicted"/>
<dbReference type="InterPro" id="IPR009003">
    <property type="entry name" value="Peptidase_S1_PA"/>
</dbReference>
<dbReference type="PANTHER" id="PTHR47389:SF4">
    <property type="entry name" value="OS09G0436400 PROTEIN"/>
    <property type="match status" value="1"/>
</dbReference>
<organism evidence="3 4">
    <name type="scientific">Heracleum sosnowskyi</name>
    <dbReference type="NCBI Taxonomy" id="360622"/>
    <lineage>
        <taxon>Eukaryota</taxon>
        <taxon>Viridiplantae</taxon>
        <taxon>Streptophyta</taxon>
        <taxon>Embryophyta</taxon>
        <taxon>Tracheophyta</taxon>
        <taxon>Spermatophyta</taxon>
        <taxon>Magnoliopsida</taxon>
        <taxon>eudicotyledons</taxon>
        <taxon>Gunneridae</taxon>
        <taxon>Pentapetalae</taxon>
        <taxon>asterids</taxon>
        <taxon>campanulids</taxon>
        <taxon>Apiales</taxon>
        <taxon>Apiaceae</taxon>
        <taxon>Apioideae</taxon>
        <taxon>apioid superclade</taxon>
        <taxon>Tordylieae</taxon>
        <taxon>Tordyliinae</taxon>
        <taxon>Heracleum</taxon>
    </lineage>
</organism>
<feature type="domain" description="PDZ" evidence="2">
    <location>
        <begin position="139"/>
        <end position="220"/>
    </location>
</feature>
<dbReference type="SUPFAM" id="SSF50494">
    <property type="entry name" value="Trypsin-like serine proteases"/>
    <property type="match status" value="1"/>
</dbReference>
<dbReference type="AlphaFoldDB" id="A0AAD8M7V9"/>